<protein>
    <recommendedName>
        <fullName evidence="3">M23ase beta-sheet core domain-containing protein</fullName>
    </recommendedName>
</protein>
<reference evidence="5" key="1">
    <citation type="submission" date="2017-08" db="EMBL/GenBank/DDBJ databases">
        <authorList>
            <person name="Huang Z."/>
        </authorList>
    </citation>
    <scope>NUCLEOTIDE SEQUENCE [LARGE SCALE GENOMIC DNA]</scope>
    <source>
        <strain evidence="5">SA5d-4</strain>
    </source>
</reference>
<name>A0A263BRP3_9BACI</name>
<organism evidence="4 5">
    <name type="scientific">Lottiidibacillus patelloidae</name>
    <dbReference type="NCBI Taxonomy" id="2670334"/>
    <lineage>
        <taxon>Bacteria</taxon>
        <taxon>Bacillati</taxon>
        <taxon>Bacillota</taxon>
        <taxon>Bacilli</taxon>
        <taxon>Bacillales</taxon>
        <taxon>Bacillaceae</taxon>
        <taxon>Lottiidibacillus</taxon>
    </lineage>
</organism>
<keyword evidence="2" id="KW-0812">Transmembrane</keyword>
<dbReference type="GO" id="GO:0004222">
    <property type="term" value="F:metalloendopeptidase activity"/>
    <property type="evidence" value="ECO:0007669"/>
    <property type="project" value="TreeGrafter"/>
</dbReference>
<evidence type="ECO:0000259" key="3">
    <source>
        <dbReference type="Pfam" id="PF01551"/>
    </source>
</evidence>
<dbReference type="InterPro" id="IPR016047">
    <property type="entry name" value="M23ase_b-sheet_dom"/>
</dbReference>
<sequence length="275" mass="30824">MKEENKHSSNQQGWQKYAKKRWFYPTVYIVVAALVISIAFWMQGEQQANIDSGEYNLDQYVKYPSDDRDNDGSVPVTNTTEMVGWPVVDSSAATIFTPFYDPRASESEQEAAIVVYNNIYYQNKGIDLVMQNGEAFDVIAAMSGTVTRVDKDDHMGYVVEIEHANNVMTHYHSLADARVAVGDTVSQGMILGTAGRSVYNQDAGIHVHFEIRYDNNGVMTAVNPIDYFNQPITSIPKKKEDNGNGEDEGDQDGDQEENHQEEENPEDNDTPNSTT</sequence>
<dbReference type="InterPro" id="IPR011055">
    <property type="entry name" value="Dup_hybrid_motif"/>
</dbReference>
<gene>
    <name evidence="4" type="ORF">CIB95_11430</name>
</gene>
<dbReference type="EMBL" id="NPIA01000006">
    <property type="protein sequence ID" value="OZM56380.1"/>
    <property type="molecule type" value="Genomic_DNA"/>
</dbReference>
<reference evidence="4 5" key="2">
    <citation type="submission" date="2017-09" db="EMBL/GenBank/DDBJ databases">
        <title>Bacillus patelloidae sp. nov., isolated from the intestinal tract of a marine limpet.</title>
        <authorList>
            <person name="Liu R."/>
            <person name="Dong C."/>
            <person name="Shao Z."/>
        </authorList>
    </citation>
    <scope>NUCLEOTIDE SEQUENCE [LARGE SCALE GENOMIC DNA]</scope>
    <source>
        <strain evidence="4 5">SA5d-4</strain>
    </source>
</reference>
<dbReference type="Pfam" id="PF01551">
    <property type="entry name" value="Peptidase_M23"/>
    <property type="match status" value="1"/>
</dbReference>
<feature type="compositionally biased region" description="Acidic residues" evidence="1">
    <location>
        <begin position="243"/>
        <end position="255"/>
    </location>
</feature>
<accession>A0A263BRP3</accession>
<comment type="caution">
    <text evidence="4">The sequence shown here is derived from an EMBL/GenBank/DDBJ whole genome shotgun (WGS) entry which is preliminary data.</text>
</comment>
<dbReference type="CDD" id="cd12797">
    <property type="entry name" value="M23_peptidase"/>
    <property type="match status" value="1"/>
</dbReference>
<evidence type="ECO:0000256" key="1">
    <source>
        <dbReference type="SAM" id="MobiDB-lite"/>
    </source>
</evidence>
<feature type="domain" description="M23ase beta-sheet core" evidence="3">
    <location>
        <begin position="122"/>
        <end position="216"/>
    </location>
</feature>
<dbReference type="PANTHER" id="PTHR21666:SF291">
    <property type="entry name" value="STAGE II SPORULATION PROTEIN Q"/>
    <property type="match status" value="1"/>
</dbReference>
<dbReference type="PANTHER" id="PTHR21666">
    <property type="entry name" value="PEPTIDASE-RELATED"/>
    <property type="match status" value="1"/>
</dbReference>
<evidence type="ECO:0000313" key="5">
    <source>
        <dbReference type="Proteomes" id="UP000217083"/>
    </source>
</evidence>
<proteinExistence type="predicted"/>
<keyword evidence="5" id="KW-1185">Reference proteome</keyword>
<dbReference type="Proteomes" id="UP000217083">
    <property type="component" value="Unassembled WGS sequence"/>
</dbReference>
<feature type="transmembrane region" description="Helical" evidence="2">
    <location>
        <begin position="21"/>
        <end position="42"/>
    </location>
</feature>
<dbReference type="Gene3D" id="2.70.70.10">
    <property type="entry name" value="Glucose Permease (Domain IIA)"/>
    <property type="match status" value="1"/>
</dbReference>
<dbReference type="AlphaFoldDB" id="A0A263BRP3"/>
<evidence type="ECO:0000313" key="4">
    <source>
        <dbReference type="EMBL" id="OZM56380.1"/>
    </source>
</evidence>
<keyword evidence="2" id="KW-0472">Membrane</keyword>
<feature type="region of interest" description="Disordered" evidence="1">
    <location>
        <begin position="232"/>
        <end position="275"/>
    </location>
</feature>
<dbReference type="RefSeq" id="WP_094925292.1">
    <property type="nucleotide sequence ID" value="NZ_NPIA01000006.1"/>
</dbReference>
<keyword evidence="2" id="KW-1133">Transmembrane helix</keyword>
<dbReference type="InterPro" id="IPR050570">
    <property type="entry name" value="Cell_wall_metabolism_enzyme"/>
</dbReference>
<evidence type="ECO:0000256" key="2">
    <source>
        <dbReference type="SAM" id="Phobius"/>
    </source>
</evidence>
<dbReference type="SUPFAM" id="SSF51261">
    <property type="entry name" value="Duplicated hybrid motif"/>
    <property type="match status" value="1"/>
</dbReference>